<accession>A0AA96LAE4</accession>
<dbReference type="KEGG" id="paun:MJA45_20415"/>
<protein>
    <recommendedName>
        <fullName evidence="1">UPF0342 protein MJA45_20415</fullName>
    </recommendedName>
</protein>
<dbReference type="Gene3D" id="1.20.1500.10">
    <property type="entry name" value="YheA/YmcA-like"/>
    <property type="match status" value="1"/>
</dbReference>
<reference evidence="2 3" key="1">
    <citation type="submission" date="2022-02" db="EMBL/GenBank/DDBJ databases">
        <title>Paenibacillus sp. MBLB1776 Whole Genome Shotgun Sequencing.</title>
        <authorList>
            <person name="Hwang C.Y."/>
            <person name="Cho E.-S."/>
            <person name="Seo M.-J."/>
        </authorList>
    </citation>
    <scope>NUCLEOTIDE SEQUENCE [LARGE SCALE GENOMIC DNA]</scope>
    <source>
        <strain evidence="2 3">MBLB1776</strain>
    </source>
</reference>
<dbReference type="InterPro" id="IPR010368">
    <property type="entry name" value="Com_YlbF"/>
</dbReference>
<keyword evidence="3" id="KW-1185">Reference proteome</keyword>
<dbReference type="Proteomes" id="UP001305702">
    <property type="component" value="Chromosome"/>
</dbReference>
<dbReference type="HAMAP" id="MF_01526">
    <property type="entry name" value="UPF0342"/>
    <property type="match status" value="1"/>
</dbReference>
<dbReference type="RefSeq" id="WP_315603741.1">
    <property type="nucleotide sequence ID" value="NZ_CP130318.1"/>
</dbReference>
<organism evidence="2 3">
    <name type="scientific">Paenibacillus aurantius</name>
    <dbReference type="NCBI Taxonomy" id="2918900"/>
    <lineage>
        <taxon>Bacteria</taxon>
        <taxon>Bacillati</taxon>
        <taxon>Bacillota</taxon>
        <taxon>Bacilli</taxon>
        <taxon>Bacillales</taxon>
        <taxon>Paenibacillaceae</taxon>
        <taxon>Paenibacillus</taxon>
    </lineage>
</organism>
<dbReference type="AlphaFoldDB" id="A0AA96LAE4"/>
<proteinExistence type="inferred from homology"/>
<evidence type="ECO:0000256" key="1">
    <source>
        <dbReference type="HAMAP-Rule" id="MF_01526"/>
    </source>
</evidence>
<evidence type="ECO:0000313" key="2">
    <source>
        <dbReference type="EMBL" id="WNQ09967.1"/>
    </source>
</evidence>
<sequence>MNIHDKAHELARAVKESPEYKDMLRLRSEIDAEPEAKRMLSEFREKNMELQQRMMAGDMPGQEDMERMEKLFQVLNLNPSIGRLFEAERRLSVVMEDVQKIITEPFEAVFR</sequence>
<dbReference type="Pfam" id="PF06133">
    <property type="entry name" value="Com_YlbF"/>
    <property type="match status" value="1"/>
</dbReference>
<dbReference type="EMBL" id="CP130318">
    <property type="protein sequence ID" value="WNQ09967.1"/>
    <property type="molecule type" value="Genomic_DNA"/>
</dbReference>
<name>A0AA96LAE4_9BACL</name>
<evidence type="ECO:0000313" key="3">
    <source>
        <dbReference type="Proteomes" id="UP001305702"/>
    </source>
</evidence>
<comment type="similarity">
    <text evidence="1">Belongs to the UPF0342 family.</text>
</comment>
<dbReference type="SUPFAM" id="SSF158622">
    <property type="entry name" value="YheA/YmcA-like"/>
    <property type="match status" value="1"/>
</dbReference>
<gene>
    <name evidence="2" type="ORF">MJA45_20415</name>
</gene>
<dbReference type="InterPro" id="IPR023378">
    <property type="entry name" value="YheA/YmcA-like_dom_sf"/>
</dbReference>